<organism evidence="1 2">
    <name type="scientific">Hibiscus sabdariffa</name>
    <name type="common">roselle</name>
    <dbReference type="NCBI Taxonomy" id="183260"/>
    <lineage>
        <taxon>Eukaryota</taxon>
        <taxon>Viridiplantae</taxon>
        <taxon>Streptophyta</taxon>
        <taxon>Embryophyta</taxon>
        <taxon>Tracheophyta</taxon>
        <taxon>Spermatophyta</taxon>
        <taxon>Magnoliopsida</taxon>
        <taxon>eudicotyledons</taxon>
        <taxon>Gunneridae</taxon>
        <taxon>Pentapetalae</taxon>
        <taxon>rosids</taxon>
        <taxon>malvids</taxon>
        <taxon>Malvales</taxon>
        <taxon>Malvaceae</taxon>
        <taxon>Malvoideae</taxon>
        <taxon>Hibiscus</taxon>
    </lineage>
</organism>
<accession>A0ABR2GCR3</accession>
<dbReference type="EMBL" id="JBBPBM010000001">
    <property type="protein sequence ID" value="KAK8600648.1"/>
    <property type="molecule type" value="Genomic_DNA"/>
</dbReference>
<protein>
    <recommendedName>
        <fullName evidence="3">Reverse transcriptase zinc-binding domain-containing protein</fullName>
    </recommendedName>
</protein>
<evidence type="ECO:0000313" key="2">
    <source>
        <dbReference type="Proteomes" id="UP001472677"/>
    </source>
</evidence>
<proteinExistence type="predicted"/>
<evidence type="ECO:0008006" key="3">
    <source>
        <dbReference type="Google" id="ProtNLM"/>
    </source>
</evidence>
<keyword evidence="2" id="KW-1185">Reference proteome</keyword>
<gene>
    <name evidence="1" type="ORF">V6N12_050501</name>
</gene>
<name>A0ABR2GCR3_9ROSI</name>
<sequence length="133" mass="15440">MTNDERCHRHMSSDSSCPVCHYPFETVLHALRDCDAAQEIWLQILPEALLRPFFDCNLQQWISCNLSATMVDPLSTLPWKLVFVSLAWQIWKRRNDLVFQDSSSMSYMAVISRSLAWARRYFEGATARQPPSV</sequence>
<dbReference type="Proteomes" id="UP001472677">
    <property type="component" value="Unassembled WGS sequence"/>
</dbReference>
<evidence type="ECO:0000313" key="1">
    <source>
        <dbReference type="EMBL" id="KAK8600648.1"/>
    </source>
</evidence>
<reference evidence="1 2" key="1">
    <citation type="journal article" date="2024" name="G3 (Bethesda)">
        <title>Genome assembly of Hibiscus sabdariffa L. provides insights into metabolisms of medicinal natural products.</title>
        <authorList>
            <person name="Kim T."/>
        </authorList>
    </citation>
    <scope>NUCLEOTIDE SEQUENCE [LARGE SCALE GENOMIC DNA]</scope>
    <source>
        <strain evidence="1">TK-2024</strain>
        <tissue evidence="1">Old leaves</tissue>
    </source>
</reference>
<comment type="caution">
    <text evidence="1">The sequence shown here is derived from an EMBL/GenBank/DDBJ whole genome shotgun (WGS) entry which is preliminary data.</text>
</comment>